<dbReference type="Proteomes" id="UP000187203">
    <property type="component" value="Unassembled WGS sequence"/>
</dbReference>
<dbReference type="InterPro" id="IPR054722">
    <property type="entry name" value="PolX-like_BBD"/>
</dbReference>
<evidence type="ECO:0000259" key="2">
    <source>
        <dbReference type="Pfam" id="PF22936"/>
    </source>
</evidence>
<dbReference type="EMBL" id="AWUE01008822">
    <property type="protein sequence ID" value="OMP12581.1"/>
    <property type="molecule type" value="Genomic_DNA"/>
</dbReference>
<dbReference type="InterPro" id="IPR036875">
    <property type="entry name" value="Znf_CCHC_sf"/>
</dbReference>
<dbReference type="STRING" id="93759.A0A1R3KZS9"/>
<dbReference type="PANTHER" id="PTHR35317:SF44">
    <property type="entry name" value="RNA-DIRECTED DNA POLYMERASE"/>
    <property type="match status" value="1"/>
</dbReference>
<feature type="domain" description="Retrovirus-related Pol polyprotein from transposon TNT 1-94-like beta-barrel" evidence="2">
    <location>
        <begin position="173"/>
        <end position="232"/>
    </location>
</feature>
<sequence>MKESEKVSYYVSRVTAIANQMKRLVEDVSDLRVIEKVLRSVHEKFDHVEKKEAAVEQVLQSKLTLKDKEEKGSPSYRSRGRGQYRGRGRRGRGTENASQNRDEHWQSTTTRGRGRGGGRQSQRRFDKSQVKSYSCHEFGHYSWECKNGSKDDVKENFSHEENTEEVESTLLVAYKDLFAEFDEKVRGTITFGDSYKIVVRGKGKILIRLKDGSHQFISDVYYAPDMKWRIIAKVPMEKNRLFSLPIQTDMAKCLMSLL</sequence>
<feature type="region of interest" description="Disordered" evidence="1">
    <location>
        <begin position="65"/>
        <end position="128"/>
    </location>
</feature>
<reference evidence="4" key="1">
    <citation type="submission" date="2013-09" db="EMBL/GenBank/DDBJ databases">
        <title>Corchorus olitorius genome sequencing.</title>
        <authorList>
            <person name="Alam M."/>
            <person name="Haque M.S."/>
            <person name="Islam M.S."/>
            <person name="Emdad E.M."/>
            <person name="Islam M.M."/>
            <person name="Ahmed B."/>
            <person name="Halim A."/>
            <person name="Hossen Q.M.M."/>
            <person name="Hossain M.Z."/>
            <person name="Ahmed R."/>
            <person name="Khan M.M."/>
            <person name="Islam R."/>
            <person name="Rashid M.M."/>
            <person name="Khan S.A."/>
            <person name="Rahman M.S."/>
            <person name="Alam M."/>
            <person name="Yahiya A.S."/>
            <person name="Khan M.S."/>
            <person name="Azam M.S."/>
            <person name="Haque T."/>
            <person name="Lashkar M.Z.H."/>
            <person name="Akhand A.I."/>
            <person name="Morshed G."/>
            <person name="Roy S."/>
            <person name="Uddin K.S."/>
            <person name="Rabeya T."/>
            <person name="Hossain A.S."/>
            <person name="Chowdhury A."/>
            <person name="Snigdha A.R."/>
            <person name="Mortoza M.S."/>
            <person name="Matin S.A."/>
            <person name="Hoque S.M.E."/>
            <person name="Islam M.K."/>
            <person name="Roy D.K."/>
            <person name="Haider R."/>
            <person name="Moosa M.M."/>
            <person name="Elias S.M."/>
            <person name="Hasan A.M."/>
            <person name="Jahan S."/>
            <person name="Shafiuddin M."/>
            <person name="Mahmood N."/>
            <person name="Shommy N.S."/>
        </authorList>
    </citation>
    <scope>NUCLEOTIDE SEQUENCE [LARGE SCALE GENOMIC DNA]</scope>
    <source>
        <strain evidence="4">cv. O-4</strain>
    </source>
</reference>
<dbReference type="Pfam" id="PF22936">
    <property type="entry name" value="Pol_BBD"/>
    <property type="match status" value="1"/>
</dbReference>
<keyword evidence="4" id="KW-1185">Reference proteome</keyword>
<evidence type="ECO:0000313" key="4">
    <source>
        <dbReference type="Proteomes" id="UP000187203"/>
    </source>
</evidence>
<protein>
    <recommendedName>
        <fullName evidence="2">Retrovirus-related Pol polyprotein from transposon TNT 1-94-like beta-barrel domain-containing protein</fullName>
    </recommendedName>
</protein>
<comment type="caution">
    <text evidence="3">The sequence shown here is derived from an EMBL/GenBank/DDBJ whole genome shotgun (WGS) entry which is preliminary data.</text>
</comment>
<dbReference type="GO" id="GO:0008270">
    <property type="term" value="F:zinc ion binding"/>
    <property type="evidence" value="ECO:0007669"/>
    <property type="project" value="InterPro"/>
</dbReference>
<dbReference type="PANTHER" id="PTHR35317">
    <property type="entry name" value="OS04G0629600 PROTEIN"/>
    <property type="match status" value="1"/>
</dbReference>
<evidence type="ECO:0000256" key="1">
    <source>
        <dbReference type="SAM" id="MobiDB-lite"/>
    </source>
</evidence>
<dbReference type="OrthoDB" id="1739705at2759"/>
<dbReference type="AlphaFoldDB" id="A0A1R3KZS9"/>
<feature type="compositionally biased region" description="Basic residues" evidence="1">
    <location>
        <begin position="78"/>
        <end position="91"/>
    </location>
</feature>
<gene>
    <name evidence="3" type="ORF">COLO4_03001</name>
</gene>
<organism evidence="3 4">
    <name type="scientific">Corchorus olitorius</name>
    <dbReference type="NCBI Taxonomy" id="93759"/>
    <lineage>
        <taxon>Eukaryota</taxon>
        <taxon>Viridiplantae</taxon>
        <taxon>Streptophyta</taxon>
        <taxon>Embryophyta</taxon>
        <taxon>Tracheophyta</taxon>
        <taxon>Spermatophyta</taxon>
        <taxon>Magnoliopsida</taxon>
        <taxon>eudicotyledons</taxon>
        <taxon>Gunneridae</taxon>
        <taxon>Pentapetalae</taxon>
        <taxon>rosids</taxon>
        <taxon>malvids</taxon>
        <taxon>Malvales</taxon>
        <taxon>Malvaceae</taxon>
        <taxon>Grewioideae</taxon>
        <taxon>Apeibeae</taxon>
        <taxon>Corchorus</taxon>
    </lineage>
</organism>
<dbReference type="SUPFAM" id="SSF57756">
    <property type="entry name" value="Retrovirus zinc finger-like domains"/>
    <property type="match status" value="1"/>
</dbReference>
<name>A0A1R3KZS9_9ROSI</name>
<accession>A0A1R3KZS9</accession>
<evidence type="ECO:0000313" key="3">
    <source>
        <dbReference type="EMBL" id="OMP12581.1"/>
    </source>
</evidence>
<proteinExistence type="predicted"/>
<dbReference type="GO" id="GO:0003676">
    <property type="term" value="F:nucleic acid binding"/>
    <property type="evidence" value="ECO:0007669"/>
    <property type="project" value="InterPro"/>
</dbReference>